<dbReference type="PRINTS" id="PR00080">
    <property type="entry name" value="SDRFAMILY"/>
</dbReference>
<dbReference type="SUPFAM" id="SSF51735">
    <property type="entry name" value="NAD(P)-binding Rossmann-fold domains"/>
    <property type="match status" value="1"/>
</dbReference>
<dbReference type="PRINTS" id="PR00081">
    <property type="entry name" value="GDHRDH"/>
</dbReference>
<dbReference type="EMBL" id="BNJQ01000038">
    <property type="protein sequence ID" value="GHP12052.1"/>
    <property type="molecule type" value="Genomic_DNA"/>
</dbReference>
<comment type="caution">
    <text evidence="4">The sequence shown here is derived from an EMBL/GenBank/DDBJ whole genome shotgun (WGS) entry which is preliminary data.</text>
</comment>
<dbReference type="GO" id="GO:0005737">
    <property type="term" value="C:cytoplasm"/>
    <property type="evidence" value="ECO:0007669"/>
    <property type="project" value="TreeGrafter"/>
</dbReference>
<dbReference type="AlphaFoldDB" id="A0A830HXT1"/>
<dbReference type="Pfam" id="PF00106">
    <property type="entry name" value="adh_short"/>
    <property type="match status" value="1"/>
</dbReference>
<evidence type="ECO:0000256" key="3">
    <source>
        <dbReference type="RuleBase" id="RU000363"/>
    </source>
</evidence>
<comment type="similarity">
    <text evidence="3">Belongs to the short-chain dehydrogenases/reductases (SDR) family.</text>
</comment>
<protein>
    <submittedName>
        <fullName evidence="4">Uncharacterized protein</fullName>
    </submittedName>
</protein>
<dbReference type="GO" id="GO:0016491">
    <property type="term" value="F:oxidoreductase activity"/>
    <property type="evidence" value="ECO:0007669"/>
    <property type="project" value="UniProtKB-KW"/>
</dbReference>
<dbReference type="Proteomes" id="UP000660262">
    <property type="component" value="Unassembled WGS sequence"/>
</dbReference>
<proteinExistence type="inferred from homology"/>
<dbReference type="OrthoDB" id="567459at2759"/>
<keyword evidence="1" id="KW-0521">NADP</keyword>
<dbReference type="CDD" id="cd05325">
    <property type="entry name" value="carb_red_sniffer_like_SDR_c"/>
    <property type="match status" value="1"/>
</dbReference>
<keyword evidence="5" id="KW-1185">Reference proteome</keyword>
<evidence type="ECO:0000256" key="2">
    <source>
        <dbReference type="ARBA" id="ARBA00023002"/>
    </source>
</evidence>
<accession>A0A830HXT1</accession>
<reference evidence="4" key="1">
    <citation type="submission" date="2020-10" db="EMBL/GenBank/DDBJ databases">
        <title>Unveiling of a novel bifunctional photoreceptor, Dualchrome1, isolated from a cosmopolitan green alga.</title>
        <authorList>
            <person name="Suzuki S."/>
            <person name="Kawachi M."/>
        </authorList>
    </citation>
    <scope>NUCLEOTIDE SEQUENCE</scope>
    <source>
        <strain evidence="4">NIES 2893</strain>
    </source>
</reference>
<organism evidence="4 5">
    <name type="scientific">Pycnococcus provasolii</name>
    <dbReference type="NCBI Taxonomy" id="41880"/>
    <lineage>
        <taxon>Eukaryota</taxon>
        <taxon>Viridiplantae</taxon>
        <taxon>Chlorophyta</taxon>
        <taxon>Pseudoscourfieldiophyceae</taxon>
        <taxon>Pseudoscourfieldiales</taxon>
        <taxon>Pycnococcaceae</taxon>
        <taxon>Pycnococcus</taxon>
    </lineage>
</organism>
<dbReference type="Gene3D" id="3.40.50.720">
    <property type="entry name" value="NAD(P)-binding Rossmann-like Domain"/>
    <property type="match status" value="1"/>
</dbReference>
<dbReference type="InterPro" id="IPR051468">
    <property type="entry name" value="Fungal_SecMetab_SDRs"/>
</dbReference>
<dbReference type="PANTHER" id="PTHR43544">
    <property type="entry name" value="SHORT-CHAIN DEHYDROGENASE/REDUCTASE"/>
    <property type="match status" value="1"/>
</dbReference>
<sequence>MSVLTVLVTGASRGLGLELCRQHAQRGHKVFACCRTPADAHALNQLHLDVLPLDVTSDESATALAAKLDETHVALDILYNNAGVALNRKANMEDVNTDLWAEFLNTNVLGPARVLKACIPALRRAENGKFKVVNISSSLGSIGRLADGVPVDLPATDVVYRSSKAALNMSTACTAVDLRKTDPNAVVVAVHPGWVDTDMGSRRGNNDGLPEVKPPLNVEESISGVIATVMAATTKESGTFLDFAGGADLVRVPW</sequence>
<evidence type="ECO:0000256" key="1">
    <source>
        <dbReference type="ARBA" id="ARBA00022857"/>
    </source>
</evidence>
<gene>
    <name evidence="4" type="ORF">PPROV_001077900</name>
</gene>
<name>A0A830HXT1_9CHLO</name>
<evidence type="ECO:0000313" key="4">
    <source>
        <dbReference type="EMBL" id="GHP12052.1"/>
    </source>
</evidence>
<keyword evidence="2" id="KW-0560">Oxidoreductase</keyword>
<dbReference type="InterPro" id="IPR002347">
    <property type="entry name" value="SDR_fam"/>
</dbReference>
<dbReference type="InterPro" id="IPR036291">
    <property type="entry name" value="NAD(P)-bd_dom_sf"/>
</dbReference>
<dbReference type="PANTHER" id="PTHR43544:SF7">
    <property type="entry name" value="NADB-LER2"/>
    <property type="match status" value="1"/>
</dbReference>
<evidence type="ECO:0000313" key="5">
    <source>
        <dbReference type="Proteomes" id="UP000660262"/>
    </source>
</evidence>